<dbReference type="Pfam" id="PF04545">
    <property type="entry name" value="Sigma70_r4"/>
    <property type="match status" value="1"/>
</dbReference>
<proteinExistence type="predicted"/>
<dbReference type="InterPro" id="IPR036388">
    <property type="entry name" value="WH-like_DNA-bd_sf"/>
</dbReference>
<dbReference type="Gene3D" id="1.10.10.10">
    <property type="entry name" value="Winged helix-like DNA-binding domain superfamily/Winged helix DNA-binding domain"/>
    <property type="match status" value="1"/>
</dbReference>
<protein>
    <recommendedName>
        <fullName evidence="2">RNA polymerase sigma-70 region 4 domain-containing protein</fullName>
    </recommendedName>
</protein>
<reference evidence="3" key="1">
    <citation type="submission" date="2020-12" db="EMBL/GenBank/DDBJ databases">
        <title>Geomonas sp. Red875, isolated from river sediment.</title>
        <authorList>
            <person name="Xu Z."/>
            <person name="Zhang Z."/>
            <person name="Masuda Y."/>
            <person name="Itoh H."/>
            <person name="Senoo K."/>
        </authorList>
    </citation>
    <scope>NUCLEOTIDE SEQUENCE</scope>
    <source>
        <strain evidence="3">Red875</strain>
    </source>
</reference>
<feature type="region of interest" description="Disordered" evidence="1">
    <location>
        <begin position="652"/>
        <end position="683"/>
    </location>
</feature>
<accession>A0A8J7LW94</accession>
<evidence type="ECO:0000259" key="2">
    <source>
        <dbReference type="Pfam" id="PF04545"/>
    </source>
</evidence>
<dbReference type="GO" id="GO:0003700">
    <property type="term" value="F:DNA-binding transcription factor activity"/>
    <property type="evidence" value="ECO:0007669"/>
    <property type="project" value="InterPro"/>
</dbReference>
<dbReference type="InterPro" id="IPR007630">
    <property type="entry name" value="RNA_pol_sigma70_r4"/>
</dbReference>
<gene>
    <name evidence="3" type="ORF">JFN93_17270</name>
</gene>
<dbReference type="SUPFAM" id="SSF88659">
    <property type="entry name" value="Sigma3 and sigma4 domains of RNA polymerase sigma factors"/>
    <property type="match status" value="1"/>
</dbReference>
<feature type="domain" description="RNA polymerase sigma-70 region 4" evidence="2">
    <location>
        <begin position="198"/>
        <end position="223"/>
    </location>
</feature>
<dbReference type="AlphaFoldDB" id="A0A8J7LW94"/>
<evidence type="ECO:0000313" key="3">
    <source>
        <dbReference type="EMBL" id="MBJ6726464.1"/>
    </source>
</evidence>
<dbReference type="RefSeq" id="WP_199385379.1">
    <property type="nucleotide sequence ID" value="NZ_JAEMHM010000014.1"/>
</dbReference>
<dbReference type="EMBL" id="JAEMHM010000014">
    <property type="protein sequence ID" value="MBJ6726464.1"/>
    <property type="molecule type" value="Genomic_DNA"/>
</dbReference>
<dbReference type="Proteomes" id="UP000636888">
    <property type="component" value="Unassembled WGS sequence"/>
</dbReference>
<comment type="caution">
    <text evidence="3">The sequence shown here is derived from an EMBL/GenBank/DDBJ whole genome shotgun (WGS) entry which is preliminary data.</text>
</comment>
<sequence>MGLPAADLERLRATALFPEDQAETLWSTGVGYLIEAGLSDAAIAIILRVLGELSGWPDVTAASIVIENVSDATLYSDIRLDELSGFPVPAGTGGGEIATVAWEDLAAITEQTIIGTSGFTVAALKAIGELWRLRNLAGDLERAACAGFSAAAHGEFHHLFEAYLRIVFPEDSGPDASQSAVKKRDFGLMVARLGIADGRVWTLKELGRAVQVSRERVRQIESRMRSVLGDPARLRYLRYLWLWIDVLLATRGGVGTVSEIAAELQDRLGWTTLPSEEAFISSIVLSPRYEVVPGRPLELVLSTHRCLNCAEVRSALLEHVNRAPDGMLSLERAPEVMTRFCRERHCRESSWLVRFSAQFVRRIGDSTEGISRHGDFLAADLGENKKKGRISYLVEQILLRAGSSLHFKEVQRQIGQLVPGLQMSTSSAHSRVSGSSVLWGPGSFIHPDFVTVPETLCAEIEDDILERLTSHDLPFVLLNGGIFESYRDRLAARNVPSREALYSCMRRRGSATLSFPDYPYVRRQGDSTLPRIPEALEAYLLKRGKPIFRAELVNFALTILGVERTQLQNYAARIPNLIRTGGKKVVHVGNLGVKKSDLAPIIETLAEFTVSPVTAGQVYQRNFALCRQQGITTPLFLHSLIHHFHAGEFAVSPSRAGFRPPPPPRPPRPDRSKPGRKKGAHPVVTRRPLSLAAQVVRYVKDLAAPCTTRELLEFLRPKYRNIDNIYQLMKSRKKIVWYTLNAVVARQTLGWTDEKQATIEELTASYLKKRERDQPFELVSEIFPVLHHQLPAIPGEIPWTSVLLHSLLGSGSRYLALGVAKDVIVPTADPQVIATMNDIYLYVLRTRFHGTAAIAPFINVLRGMGLMKQRLPKFLLGKDPRVTIQGDEIQVVAAAGTPPSRAGVAVLPRSLQS</sequence>
<dbReference type="GO" id="GO:0006352">
    <property type="term" value="P:DNA-templated transcription initiation"/>
    <property type="evidence" value="ECO:0007669"/>
    <property type="project" value="InterPro"/>
</dbReference>
<evidence type="ECO:0000256" key="1">
    <source>
        <dbReference type="SAM" id="MobiDB-lite"/>
    </source>
</evidence>
<keyword evidence="4" id="KW-1185">Reference proteome</keyword>
<organism evidence="3 4">
    <name type="scientific">Geomesophilobacter sediminis</name>
    <dbReference type="NCBI Taxonomy" id="2798584"/>
    <lineage>
        <taxon>Bacteria</taxon>
        <taxon>Pseudomonadati</taxon>
        <taxon>Thermodesulfobacteriota</taxon>
        <taxon>Desulfuromonadia</taxon>
        <taxon>Geobacterales</taxon>
        <taxon>Geobacteraceae</taxon>
        <taxon>Geomesophilobacter</taxon>
    </lineage>
</organism>
<evidence type="ECO:0000313" key="4">
    <source>
        <dbReference type="Proteomes" id="UP000636888"/>
    </source>
</evidence>
<dbReference type="InterPro" id="IPR013324">
    <property type="entry name" value="RNA_pol_sigma_r3/r4-like"/>
</dbReference>
<name>A0A8J7LW94_9BACT</name>